<protein>
    <recommendedName>
        <fullName evidence="2">Ig-like domain-containing protein</fullName>
    </recommendedName>
</protein>
<evidence type="ECO:0000259" key="2">
    <source>
        <dbReference type="PROSITE" id="PS50835"/>
    </source>
</evidence>
<comment type="caution">
    <text evidence="3">The sequence shown here is derived from an EMBL/GenBank/DDBJ whole genome shotgun (WGS) entry which is preliminary data.</text>
</comment>
<evidence type="ECO:0000256" key="1">
    <source>
        <dbReference type="SAM" id="SignalP"/>
    </source>
</evidence>
<dbReference type="InterPro" id="IPR036179">
    <property type="entry name" value="Ig-like_dom_sf"/>
</dbReference>
<dbReference type="RefSeq" id="WP_230038922.1">
    <property type="nucleotide sequence ID" value="NZ_JAJJMM010000001.1"/>
</dbReference>
<evidence type="ECO:0000313" key="4">
    <source>
        <dbReference type="Proteomes" id="UP001430679"/>
    </source>
</evidence>
<gene>
    <name evidence="3" type="ORF">LNP81_19985</name>
</gene>
<dbReference type="Gene3D" id="2.60.40.10">
    <property type="entry name" value="Immunoglobulins"/>
    <property type="match status" value="1"/>
</dbReference>
<feature type="chain" id="PRO_5047488830" description="Ig-like domain-containing protein" evidence="1">
    <location>
        <begin position="24"/>
        <end position="1088"/>
    </location>
</feature>
<evidence type="ECO:0000313" key="3">
    <source>
        <dbReference type="EMBL" id="MCC9065292.1"/>
    </source>
</evidence>
<reference evidence="3" key="1">
    <citation type="submission" date="2021-11" db="EMBL/GenBank/DDBJ databases">
        <title>Description of novel Flavobacterium species.</title>
        <authorList>
            <person name="Saticioglu I.B."/>
            <person name="Ay H."/>
            <person name="Altun S."/>
            <person name="Duman M."/>
        </authorList>
    </citation>
    <scope>NUCLEOTIDE SEQUENCE</scope>
    <source>
        <strain evidence="3">F-30</strain>
    </source>
</reference>
<dbReference type="Proteomes" id="UP001430679">
    <property type="component" value="Unassembled WGS sequence"/>
</dbReference>
<sequence>MKKKLFYTWLIFLAMLFSVNTNAQISIGIKKGPEAFSVLELANIGGLRLPQMTTAQRNAFAVKGNALGNGLTIYNSTTGCVEYWNSTRWVSLCDGTSQTTISPTPCVNVAADGTGCDQTFTISDVDCPNGPFSISIVAGGDYANLYDVNNVAGSFKVAFNENATINARTILIRVTSTCTSLYKEFLFSQTGVDCTSISYAVPTVSPSSTSLSLCTGGSVYLSVPSATANLDKLIWTRNGIEVARGVSYYVADLAGKYNISMGAVGCNTNAANERNVTASATAASGTTSIIASNNGVLCGSNSVTLTATGNTANVVWLHNGVEERSGATVVLTGDASTGQWFAVIKEGSCYSKPSNVVSITKGTATGQVTLDDADALVNGQTLSSFNSFCAGGSLDLNVINKRDGITYTWYNGNDIISSNPFIVPTNLTKITLRLVATDNSGATCSNEVSVVDKNVTTGGAPAQPNITGNSVLCAGTTDLTLVPAIAGTYTYTWYKDGIKMSETTPTITVTTPGVVYTGMVTNGSGCSSTLATKTIAANVSDLPVLTWVTKPAPTTYGGKVGLQTAIEFGPAVSYTWTADKGAVITGSGASVSVQLPASGADNEKLTVKVTAVNSCGKSVELPIEIIMNNECPQPALTPQSELSQTVTAGSSATVSLSVSSGVNPTYQWYRNATASTTGGAAVGGSSASYSYIPSEASTTYFYCIVTNGCAGNYQATSPVFTVIANANPATIPTGAGSLSGKTCFDIAESNDGGSCGPLASRIATKADFSQTATNTQTYTFTPSGAVSKVRFAYVESLGGAIVKSLTNNGNPAALNVSGAVTATVVYKNTLSSTSGTGTGAAFGKTTTDALSVDLYVIYNNSANGGGTDVQVKLTAKIQDCSCCGAYIASGVFKSFMCHNLGANTSLDPMVPNSGLIGDFYQWGVKDPVGKIPANIYNGYQFYPWPQVASTGPTSEFTWGGNLAGTQKTGSDPCPSGYRIPSFGEWDGLVANNTVTVATTGVANALVFKVGNSLALPVTGYVNETGKVGLYANGQYWTSNVGYVQTYNYPMGRSVTFASPASGFRYINQAGTLGTNKFQGANIRCISEN</sequence>
<dbReference type="InterPro" id="IPR013783">
    <property type="entry name" value="Ig-like_fold"/>
</dbReference>
<keyword evidence="1" id="KW-0732">Signal</keyword>
<feature type="domain" description="Ig-like" evidence="2">
    <location>
        <begin position="634"/>
        <end position="721"/>
    </location>
</feature>
<dbReference type="EMBL" id="JAJJMM010000001">
    <property type="protein sequence ID" value="MCC9065292.1"/>
    <property type="molecule type" value="Genomic_DNA"/>
</dbReference>
<dbReference type="SUPFAM" id="SSF48726">
    <property type="entry name" value="Immunoglobulin"/>
    <property type="match status" value="1"/>
</dbReference>
<dbReference type="InterPro" id="IPR007110">
    <property type="entry name" value="Ig-like_dom"/>
</dbReference>
<feature type="signal peptide" evidence="1">
    <location>
        <begin position="1"/>
        <end position="23"/>
    </location>
</feature>
<dbReference type="PROSITE" id="PS50835">
    <property type="entry name" value="IG_LIKE"/>
    <property type="match status" value="1"/>
</dbReference>
<name>A0ABS8MIH5_9FLAO</name>
<accession>A0ABS8MIH5</accession>
<organism evidence="3 4">
    <name type="scientific">Flavobacterium piscisymbiosum</name>
    <dbReference type="NCBI Taxonomy" id="2893753"/>
    <lineage>
        <taxon>Bacteria</taxon>
        <taxon>Pseudomonadati</taxon>
        <taxon>Bacteroidota</taxon>
        <taxon>Flavobacteriia</taxon>
        <taxon>Flavobacteriales</taxon>
        <taxon>Flavobacteriaceae</taxon>
        <taxon>Flavobacterium</taxon>
    </lineage>
</organism>
<dbReference type="Pfam" id="PF19408">
    <property type="entry name" value="PKD_6"/>
    <property type="match status" value="1"/>
</dbReference>
<proteinExistence type="predicted"/>
<keyword evidence="4" id="KW-1185">Reference proteome</keyword>
<dbReference type="InterPro" id="IPR045829">
    <property type="entry name" value="PKD_6"/>
</dbReference>